<comment type="caution">
    <text evidence="1">The sequence shown here is derived from an EMBL/GenBank/DDBJ whole genome shotgun (WGS) entry which is preliminary data.</text>
</comment>
<name>A0AA36C9U4_9BILA</name>
<dbReference type="Proteomes" id="UP001177023">
    <property type="component" value="Unassembled WGS sequence"/>
</dbReference>
<sequence>MVKKGCFFQDWTTAEARFEPGYYSTLASNRFYLCAEDMCNVDELTAKNSIANCTPNYPPFLGAVRRHGMMSGKL</sequence>
<evidence type="ECO:0000313" key="1">
    <source>
        <dbReference type="EMBL" id="CAJ0564387.1"/>
    </source>
</evidence>
<dbReference type="AlphaFoldDB" id="A0AA36C9U4"/>
<evidence type="ECO:0000313" key="2">
    <source>
        <dbReference type="Proteomes" id="UP001177023"/>
    </source>
</evidence>
<reference evidence="1" key="1">
    <citation type="submission" date="2023-06" db="EMBL/GenBank/DDBJ databases">
        <authorList>
            <person name="Delattre M."/>
        </authorList>
    </citation>
    <scope>NUCLEOTIDE SEQUENCE</scope>
    <source>
        <strain evidence="1">AF72</strain>
    </source>
</reference>
<protein>
    <submittedName>
        <fullName evidence="1">Uncharacterized protein</fullName>
    </submittedName>
</protein>
<accession>A0AA36C9U4</accession>
<feature type="non-terminal residue" evidence="1">
    <location>
        <position position="74"/>
    </location>
</feature>
<gene>
    <name evidence="1" type="ORF">MSPICULIGERA_LOCUS3063</name>
</gene>
<dbReference type="EMBL" id="CATQJA010000870">
    <property type="protein sequence ID" value="CAJ0564387.1"/>
    <property type="molecule type" value="Genomic_DNA"/>
</dbReference>
<proteinExistence type="predicted"/>
<keyword evidence="2" id="KW-1185">Reference proteome</keyword>
<organism evidence="1 2">
    <name type="scientific">Mesorhabditis spiculigera</name>
    <dbReference type="NCBI Taxonomy" id="96644"/>
    <lineage>
        <taxon>Eukaryota</taxon>
        <taxon>Metazoa</taxon>
        <taxon>Ecdysozoa</taxon>
        <taxon>Nematoda</taxon>
        <taxon>Chromadorea</taxon>
        <taxon>Rhabditida</taxon>
        <taxon>Rhabditina</taxon>
        <taxon>Rhabditomorpha</taxon>
        <taxon>Rhabditoidea</taxon>
        <taxon>Rhabditidae</taxon>
        <taxon>Mesorhabditinae</taxon>
        <taxon>Mesorhabditis</taxon>
    </lineage>
</organism>